<feature type="region of interest" description="Disordered" evidence="1">
    <location>
        <begin position="7"/>
        <end position="36"/>
    </location>
</feature>
<feature type="compositionally biased region" description="Low complexity" evidence="1">
    <location>
        <begin position="56"/>
        <end position="72"/>
    </location>
</feature>
<feature type="region of interest" description="Disordered" evidence="1">
    <location>
        <begin position="380"/>
        <end position="403"/>
    </location>
</feature>
<name>A0AAX4JIG0_9TREE</name>
<accession>A0AAX4JIG0</accession>
<evidence type="ECO:0000313" key="3">
    <source>
        <dbReference type="EMBL" id="WWC85225.1"/>
    </source>
</evidence>
<proteinExistence type="predicted"/>
<feature type="domain" description="Ribosomal protein mS38 C-terminal" evidence="2">
    <location>
        <begin position="370"/>
        <end position="403"/>
    </location>
</feature>
<protein>
    <recommendedName>
        <fullName evidence="2">Ribosomal protein mS38 C-terminal domain-containing protein</fullName>
    </recommendedName>
</protein>
<feature type="region of interest" description="Disordered" evidence="1">
    <location>
        <begin position="56"/>
        <end position="95"/>
    </location>
</feature>
<evidence type="ECO:0000259" key="2">
    <source>
        <dbReference type="SMART" id="SM01155"/>
    </source>
</evidence>
<keyword evidence="4" id="KW-1185">Reference proteome</keyword>
<dbReference type="GeneID" id="91090756"/>
<dbReference type="Pfam" id="PF08213">
    <property type="entry name" value="COX24_C"/>
    <property type="match status" value="1"/>
</dbReference>
<feature type="compositionally biased region" description="Polar residues" evidence="1">
    <location>
        <begin position="18"/>
        <end position="32"/>
    </location>
</feature>
<sequence length="403" mass="45289">MLIRRLYSSLPSTRAGGSHSTISSLPTNTKPQTRGRIKPRLTPAICKSRTIKPTSTILSKSISTTESLNNNGKGRGRRNSIRQASSNNNEINLVSDSNRSSTTIFDEDLHGDMINAEEIEDYSNSSAAPYTTSSKRLLFTHPKPSSNHINEFKPIHLYPEQFKLHYTFTNPNYPLPLNLGTSIYTLPRKTPSSKLNVEDIFDKPLPPNPVNALKRKSKVQNGLNDHMRVLSNLSHPSLLHHLGGHIDPWSTSPLSSNLQYDNELNLSNQLSNKLNEMKETNDNSWNQVLAKLEGKQMKEIKHESKMDVEKVEKKDANLSEVVDGLNSVLSKLGLSSSSSCTTTSNSRGRKNVSVLCQEEEIDLLGEQGIFLDSVKRKRKKKISKHKYKKRRKATRALRKRLGK</sequence>
<dbReference type="RefSeq" id="XP_066071988.1">
    <property type="nucleotide sequence ID" value="XM_066215891.1"/>
</dbReference>
<dbReference type="InterPro" id="IPR013177">
    <property type="entry name" value="Ribosomal_mS38_C"/>
</dbReference>
<gene>
    <name evidence="3" type="ORF">L201_000084</name>
</gene>
<evidence type="ECO:0000313" key="4">
    <source>
        <dbReference type="Proteomes" id="UP001355207"/>
    </source>
</evidence>
<evidence type="ECO:0000256" key="1">
    <source>
        <dbReference type="SAM" id="MobiDB-lite"/>
    </source>
</evidence>
<dbReference type="AlphaFoldDB" id="A0AAX4JIG0"/>
<reference evidence="3 4" key="1">
    <citation type="submission" date="2024-01" db="EMBL/GenBank/DDBJ databases">
        <title>Comparative genomics of Cryptococcus and Kwoniella reveals pathogenesis evolution and contrasting modes of karyotype evolution via chromosome fusion or intercentromeric recombination.</title>
        <authorList>
            <person name="Coelho M.A."/>
            <person name="David-Palma M."/>
            <person name="Shea T."/>
            <person name="Bowers K."/>
            <person name="McGinley-Smith S."/>
            <person name="Mohammad A.W."/>
            <person name="Gnirke A."/>
            <person name="Yurkov A.M."/>
            <person name="Nowrousian M."/>
            <person name="Sun S."/>
            <person name="Cuomo C.A."/>
            <person name="Heitman J."/>
        </authorList>
    </citation>
    <scope>NUCLEOTIDE SEQUENCE [LARGE SCALE GENOMIC DNA]</scope>
    <source>
        <strain evidence="3 4">CBS 6074</strain>
    </source>
</reference>
<organism evidence="3 4">
    <name type="scientific">Kwoniella dendrophila CBS 6074</name>
    <dbReference type="NCBI Taxonomy" id="1295534"/>
    <lineage>
        <taxon>Eukaryota</taxon>
        <taxon>Fungi</taxon>
        <taxon>Dikarya</taxon>
        <taxon>Basidiomycota</taxon>
        <taxon>Agaricomycotina</taxon>
        <taxon>Tremellomycetes</taxon>
        <taxon>Tremellales</taxon>
        <taxon>Cryptococcaceae</taxon>
        <taxon>Kwoniella</taxon>
    </lineage>
</organism>
<dbReference type="SMART" id="SM01155">
    <property type="entry name" value="DUF1713"/>
    <property type="match status" value="1"/>
</dbReference>
<feature type="compositionally biased region" description="Polar residues" evidence="1">
    <location>
        <begin position="81"/>
        <end position="95"/>
    </location>
</feature>
<dbReference type="Proteomes" id="UP001355207">
    <property type="component" value="Chromosome 1"/>
</dbReference>
<dbReference type="EMBL" id="CP144098">
    <property type="protein sequence ID" value="WWC85225.1"/>
    <property type="molecule type" value="Genomic_DNA"/>
</dbReference>